<evidence type="ECO:0000256" key="2">
    <source>
        <dbReference type="ARBA" id="ARBA00022643"/>
    </source>
</evidence>
<evidence type="ECO:0000313" key="4">
    <source>
        <dbReference type="EMBL" id="GFH60130.1"/>
    </source>
</evidence>
<organism evidence="4 5">
    <name type="scientific">Chaetoceros tenuissimus</name>
    <dbReference type="NCBI Taxonomy" id="426638"/>
    <lineage>
        <taxon>Eukaryota</taxon>
        <taxon>Sar</taxon>
        <taxon>Stramenopiles</taxon>
        <taxon>Ochrophyta</taxon>
        <taxon>Bacillariophyta</taxon>
        <taxon>Coscinodiscophyceae</taxon>
        <taxon>Chaetocerotophycidae</taxon>
        <taxon>Chaetocerotales</taxon>
        <taxon>Chaetocerotaceae</taxon>
        <taxon>Chaetoceros</taxon>
    </lineage>
</organism>
<keyword evidence="5" id="KW-1185">Reference proteome</keyword>
<dbReference type="InterPro" id="IPR013785">
    <property type="entry name" value="Aldolase_TIM"/>
</dbReference>
<protein>
    <recommendedName>
        <fullName evidence="6">Nitronate monooxygenase domain-containing protein</fullName>
    </recommendedName>
</protein>
<dbReference type="PANTHER" id="PTHR32332">
    <property type="entry name" value="2-NITROPROPANE DIOXYGENASE"/>
    <property type="match status" value="1"/>
</dbReference>
<dbReference type="EMBL" id="BLLK01000069">
    <property type="protein sequence ID" value="GFH60130.1"/>
    <property type="molecule type" value="Genomic_DNA"/>
</dbReference>
<keyword evidence="2" id="KW-0288">FMN</keyword>
<sequence length="343" mass="36155">MSWISKAELVAAVSKAGGVGILATGPLNAEETRAEIQKVKKLAPGKPFGIGATLLMPGAAENAKVALEEEVPLINVSLGKPDWIAEEAHKYGGKVLCTVTNAEHASKAIDNGADLLMVTGHEAAAHGGDVTSLVLVPSLANQFPDIPIVAAGGFADGRGLAAGLSLGADAVAFGTRFATTMESPLAQHTKNVIASLDSTEMKTIYNKNFDGIPARVLASPAAIEANRKRQAFPVVMWRAFKAAQSMGIPLWKVIPGLLTQYEKMYAVAQFGAATEAIMAATVDGELEKKGVQFVGQCQGLIHDIPYVDELVQRIVSEAKQISQDNAIKFGCHYDDSNKQSYGT</sequence>
<dbReference type="Proteomes" id="UP001054902">
    <property type="component" value="Unassembled WGS sequence"/>
</dbReference>
<evidence type="ECO:0000256" key="1">
    <source>
        <dbReference type="ARBA" id="ARBA00022630"/>
    </source>
</evidence>
<evidence type="ECO:0008006" key="6">
    <source>
        <dbReference type="Google" id="ProtNLM"/>
    </source>
</evidence>
<dbReference type="CDD" id="cd04730">
    <property type="entry name" value="NPD_like"/>
    <property type="match status" value="1"/>
</dbReference>
<dbReference type="PANTHER" id="PTHR32332:SF20">
    <property type="entry name" value="2-NITROPROPANE DIOXYGENASE-LIKE PROTEIN"/>
    <property type="match status" value="1"/>
</dbReference>
<keyword evidence="3" id="KW-0560">Oxidoreductase</keyword>
<keyword evidence="1" id="KW-0285">Flavoprotein</keyword>
<evidence type="ECO:0000256" key="3">
    <source>
        <dbReference type="ARBA" id="ARBA00023002"/>
    </source>
</evidence>
<proteinExistence type="predicted"/>
<evidence type="ECO:0000313" key="5">
    <source>
        <dbReference type="Proteomes" id="UP001054902"/>
    </source>
</evidence>
<accession>A0AAD3DBW7</accession>
<dbReference type="Gene3D" id="3.20.20.70">
    <property type="entry name" value="Aldolase class I"/>
    <property type="match status" value="1"/>
</dbReference>
<comment type="caution">
    <text evidence="4">The sequence shown here is derived from an EMBL/GenBank/DDBJ whole genome shotgun (WGS) entry which is preliminary data.</text>
</comment>
<dbReference type="SUPFAM" id="SSF51412">
    <property type="entry name" value="Inosine monophosphate dehydrogenase (IMPDH)"/>
    <property type="match status" value="1"/>
</dbReference>
<dbReference type="Pfam" id="PF03060">
    <property type="entry name" value="NMO"/>
    <property type="match status" value="1"/>
</dbReference>
<dbReference type="GO" id="GO:0018580">
    <property type="term" value="F:nitronate monooxygenase activity"/>
    <property type="evidence" value="ECO:0007669"/>
    <property type="project" value="InterPro"/>
</dbReference>
<dbReference type="InterPro" id="IPR004136">
    <property type="entry name" value="NMO"/>
</dbReference>
<name>A0AAD3DBW7_9STRA</name>
<gene>
    <name evidence="4" type="ORF">CTEN210_16606</name>
</gene>
<dbReference type="AlphaFoldDB" id="A0AAD3DBW7"/>
<reference evidence="4 5" key="1">
    <citation type="journal article" date="2021" name="Sci. Rep.">
        <title>The genome of the diatom Chaetoceros tenuissimus carries an ancient integrated fragment of an extant virus.</title>
        <authorList>
            <person name="Hongo Y."/>
            <person name="Kimura K."/>
            <person name="Takaki Y."/>
            <person name="Yoshida Y."/>
            <person name="Baba S."/>
            <person name="Kobayashi G."/>
            <person name="Nagasaki K."/>
            <person name="Hano T."/>
            <person name="Tomaru Y."/>
        </authorList>
    </citation>
    <scope>NUCLEOTIDE SEQUENCE [LARGE SCALE GENOMIC DNA]</scope>
    <source>
        <strain evidence="4 5">NIES-3715</strain>
    </source>
</reference>